<name>A0ABV2CSF8_9RHOO</name>
<dbReference type="Gene3D" id="3.30.420.130">
    <property type="entry name" value="Dinitrogenase iron-molybdenum cofactor biosynthesis domain"/>
    <property type="match status" value="1"/>
</dbReference>
<reference evidence="1 2" key="1">
    <citation type="submission" date="2024-07" db="EMBL/GenBank/DDBJ databases">
        <title>Uliginosibacterium paludis KCTC:42655.</title>
        <authorList>
            <person name="Kim M.K."/>
        </authorList>
    </citation>
    <scope>NUCLEOTIDE SEQUENCE [LARGE SCALE GENOMIC DNA]</scope>
    <source>
        <strain evidence="1 2">KCTC 42655</strain>
    </source>
</reference>
<evidence type="ECO:0000313" key="1">
    <source>
        <dbReference type="EMBL" id="MET1490722.1"/>
    </source>
</evidence>
<sequence length="162" mass="16643">MKLCIPVASAEGLDAPLHPDFGAARHLLIVEGESLHAVDREHPELISEAIVSGIDGILCSEIHPRLLYELQHSGVQVYGCEAESAREALAQFRAGELEAAPPFDPRGEAGAHACGGHEHGDHECCGGKGHDDPDHECCGGKGHGQGGGGCGGHGHGGCGCAH</sequence>
<protein>
    <submittedName>
        <fullName evidence="1">NifB/NifX family molybdenum-iron cluster-binding protein</fullName>
    </submittedName>
</protein>
<gene>
    <name evidence="1" type="ORF">ABVT11_12870</name>
</gene>
<organism evidence="1 2">
    <name type="scientific">Uliginosibacterium paludis</name>
    <dbReference type="NCBI Taxonomy" id="1615952"/>
    <lineage>
        <taxon>Bacteria</taxon>
        <taxon>Pseudomonadati</taxon>
        <taxon>Pseudomonadota</taxon>
        <taxon>Betaproteobacteria</taxon>
        <taxon>Rhodocyclales</taxon>
        <taxon>Zoogloeaceae</taxon>
        <taxon>Uliginosibacterium</taxon>
    </lineage>
</organism>
<dbReference type="RefSeq" id="WP_345925997.1">
    <property type="nucleotide sequence ID" value="NZ_JBDIVF010000002.1"/>
</dbReference>
<dbReference type="Proteomes" id="UP001548590">
    <property type="component" value="Unassembled WGS sequence"/>
</dbReference>
<comment type="caution">
    <text evidence="1">The sequence shown here is derived from an EMBL/GenBank/DDBJ whole genome shotgun (WGS) entry which is preliminary data.</text>
</comment>
<keyword evidence="2" id="KW-1185">Reference proteome</keyword>
<proteinExistence type="predicted"/>
<evidence type="ECO:0000313" key="2">
    <source>
        <dbReference type="Proteomes" id="UP001548590"/>
    </source>
</evidence>
<dbReference type="SUPFAM" id="SSF53146">
    <property type="entry name" value="Nitrogenase accessory factor-like"/>
    <property type="match status" value="1"/>
</dbReference>
<accession>A0ABV2CSF8</accession>
<dbReference type="InterPro" id="IPR036105">
    <property type="entry name" value="DiNase_FeMo-co_biosyn_sf"/>
</dbReference>
<dbReference type="EMBL" id="JBEWLZ010000007">
    <property type="protein sequence ID" value="MET1490722.1"/>
    <property type="molecule type" value="Genomic_DNA"/>
</dbReference>